<dbReference type="AlphaFoldDB" id="A0A5J5K4P1"/>
<name>A0A5J5K4P1_9ACTN</name>
<dbReference type="Pfam" id="PF01814">
    <property type="entry name" value="Hemerythrin"/>
    <property type="match status" value="1"/>
</dbReference>
<keyword evidence="3" id="KW-1185">Reference proteome</keyword>
<dbReference type="RefSeq" id="WP_150934283.1">
    <property type="nucleotide sequence ID" value="NZ_VYTZ01000005.1"/>
</dbReference>
<proteinExistence type="predicted"/>
<comment type="caution">
    <text evidence="2">The sequence shown here is derived from an EMBL/GenBank/DDBJ whole genome shotgun (WGS) entry which is preliminary data.</text>
</comment>
<protein>
    <submittedName>
        <fullName evidence="2">Hemerythrin domain-containing protein</fullName>
    </submittedName>
</protein>
<dbReference type="Proteomes" id="UP000327011">
    <property type="component" value="Unassembled WGS sequence"/>
</dbReference>
<evidence type="ECO:0000313" key="3">
    <source>
        <dbReference type="Proteomes" id="UP000327011"/>
    </source>
</evidence>
<organism evidence="2 3">
    <name type="scientific">Microbispora cellulosiformans</name>
    <dbReference type="NCBI Taxonomy" id="2614688"/>
    <lineage>
        <taxon>Bacteria</taxon>
        <taxon>Bacillati</taxon>
        <taxon>Actinomycetota</taxon>
        <taxon>Actinomycetes</taxon>
        <taxon>Streptosporangiales</taxon>
        <taxon>Streptosporangiaceae</taxon>
        <taxon>Microbispora</taxon>
    </lineage>
</organism>
<dbReference type="EMBL" id="VYTZ01000005">
    <property type="protein sequence ID" value="KAA9378375.1"/>
    <property type="molecule type" value="Genomic_DNA"/>
</dbReference>
<gene>
    <name evidence="2" type="ORF">F5972_16060</name>
</gene>
<sequence>MTDVHPVPELMKEGDVVDLLVHQHAVIRDMFEEVERAAPGERHEPFRRLVRMLAVHETAEEEIVHPYTRLRVDGGGEIVADRLKEEHEAKRMLAMLDDLGPEHSEFMPGLNRLRTAVLAHARAEERYEFTRLRAETTTAERRAMALGVRAALAMAPTRPHPGVESMTRNLLFGPPTAIVDRARDLIRQALGRKG</sequence>
<evidence type="ECO:0000313" key="2">
    <source>
        <dbReference type="EMBL" id="KAA9378375.1"/>
    </source>
</evidence>
<dbReference type="InterPro" id="IPR012312">
    <property type="entry name" value="Hemerythrin-like"/>
</dbReference>
<feature type="domain" description="Hemerythrin-like" evidence="1">
    <location>
        <begin position="16"/>
        <end position="130"/>
    </location>
</feature>
<dbReference type="CDD" id="cd12108">
    <property type="entry name" value="Hr-like"/>
    <property type="match status" value="1"/>
</dbReference>
<dbReference type="PANTHER" id="PTHR35585:SF1">
    <property type="entry name" value="HHE DOMAIN PROTEIN (AFU_ORTHOLOGUE AFUA_4G00730)"/>
    <property type="match status" value="1"/>
</dbReference>
<reference evidence="2 3" key="1">
    <citation type="submission" date="2019-09" db="EMBL/GenBank/DDBJ databases">
        <title>Screening of Novel Bioactive Compounds from Soil-Associated.</title>
        <authorList>
            <person name="Gong X."/>
        </authorList>
    </citation>
    <scope>NUCLEOTIDE SEQUENCE [LARGE SCALE GENOMIC DNA]</scope>
    <source>
        <strain evidence="2 3">Gxj-6</strain>
    </source>
</reference>
<dbReference type="PANTHER" id="PTHR35585">
    <property type="entry name" value="HHE DOMAIN PROTEIN (AFU_ORTHOLOGUE AFUA_4G00730)"/>
    <property type="match status" value="1"/>
</dbReference>
<accession>A0A5J5K4P1</accession>
<dbReference type="Gene3D" id="1.20.120.520">
    <property type="entry name" value="nmb1532 protein domain like"/>
    <property type="match status" value="1"/>
</dbReference>
<evidence type="ECO:0000259" key="1">
    <source>
        <dbReference type="Pfam" id="PF01814"/>
    </source>
</evidence>